<dbReference type="EMBL" id="JARPWY010000001">
    <property type="protein sequence ID" value="MDT2512630.1"/>
    <property type="molecule type" value="Genomic_DNA"/>
</dbReference>
<evidence type="ECO:0000313" key="1">
    <source>
        <dbReference type="EMBL" id="MDT2512630.1"/>
    </source>
</evidence>
<protein>
    <submittedName>
        <fullName evidence="1">DUF4127 family protein</fullName>
    </submittedName>
</protein>
<reference evidence="1 2" key="1">
    <citation type="submission" date="2023-03" db="EMBL/GenBank/DDBJ databases">
        <authorList>
            <person name="Shen W."/>
            <person name="Cai J."/>
        </authorList>
    </citation>
    <scope>NUCLEOTIDE SEQUENCE [LARGE SCALE GENOMIC DNA]</scope>
    <source>
        <strain evidence="1 2">Y2</strain>
    </source>
</reference>
<name>A0ABD5F2X6_ENTAV</name>
<dbReference type="RefSeq" id="WP_137440207.1">
    <property type="nucleotide sequence ID" value="NZ_CAKOCJ010000024.1"/>
</dbReference>
<dbReference type="Proteomes" id="UP001264335">
    <property type="component" value="Unassembled WGS sequence"/>
</dbReference>
<organism evidence="1 2">
    <name type="scientific">Enterococcus avium</name>
    <name type="common">Streptococcus avium</name>
    <dbReference type="NCBI Taxonomy" id="33945"/>
    <lineage>
        <taxon>Bacteria</taxon>
        <taxon>Bacillati</taxon>
        <taxon>Bacillota</taxon>
        <taxon>Bacilli</taxon>
        <taxon>Lactobacillales</taxon>
        <taxon>Enterococcaceae</taxon>
        <taxon>Enterococcus</taxon>
    </lineage>
</organism>
<accession>A0ABD5F2X6</accession>
<evidence type="ECO:0000313" key="2">
    <source>
        <dbReference type="Proteomes" id="UP001264335"/>
    </source>
</evidence>
<comment type="caution">
    <text evidence="1">The sequence shown here is derived from an EMBL/GenBank/DDBJ whole genome shotgun (WGS) entry which is preliminary data.</text>
</comment>
<dbReference type="Pfam" id="PF13552">
    <property type="entry name" value="DUF4127"/>
    <property type="match status" value="1"/>
</dbReference>
<sequence>MRILYIPLDERPCNAIYPVTTAEAASEIEVVSLPTALMGAKKQAADTKKIWDFLQANIVDADYAVLSTEMLLYGGLLPSRLHHLTQNDLAEYEQKLRLLKQRYPEKKIFLSNLIMRTPRYNSSDEEPDYYEEYGERIFRFGWLNDKKDREGLLPDEKQELADLIADVPEEIISDYETRRQFNVSVNLLNIRLTEQAIVDFLAIPQDDSAIFGYTAIDQKKVYQAIQKNHLKDRVMVYPGADEVGFTLMARAYNDWLKRQPTIFVRYASTLGPELLPLYEDRLINESLKAHVMAVGMRLVDQADSADFILAYNVPGKKMQESWDQFTDKRDVTYDSYRHLLTFVEQIERDIKQGKKVGLCDSAFANGGDLELIQLLDQKKVLSQLMCYKAWNTNCNSLGSTLSALTFTQTEVDQQTLVDNLLSNIFEDAFYQAEIRMSLTQKVLPSLNLSYFDLKDQAPDVMDMIGHEMLALAQVYVPNSFAKKDFVIQELSSPWNRMFEINCRITKK</sequence>
<gene>
    <name evidence="1" type="ORF">P7D79_00165</name>
</gene>
<dbReference type="InterPro" id="IPR025394">
    <property type="entry name" value="DUF4127"/>
</dbReference>
<proteinExistence type="predicted"/>
<dbReference type="AlphaFoldDB" id="A0ABD5F2X6"/>